<comment type="caution">
    <text evidence="1">The sequence shown here is derived from an EMBL/GenBank/DDBJ whole genome shotgun (WGS) entry which is preliminary data.</text>
</comment>
<gene>
    <name evidence="1" type="ORF">DQP57_03445</name>
</gene>
<organism evidence="1 2">
    <name type="scientific">Mycobacterium colombiense</name>
    <dbReference type="NCBI Taxonomy" id="339268"/>
    <lineage>
        <taxon>Bacteria</taxon>
        <taxon>Bacillati</taxon>
        <taxon>Actinomycetota</taxon>
        <taxon>Actinomycetes</taxon>
        <taxon>Mycobacteriales</taxon>
        <taxon>Mycobacteriaceae</taxon>
        <taxon>Mycobacterium</taxon>
        <taxon>Mycobacterium avium complex (MAC)</taxon>
    </lineage>
</organism>
<proteinExistence type="predicted"/>
<protein>
    <submittedName>
        <fullName evidence="1">Pyridoxamine 5'-phosphate oxidase family protein</fullName>
    </submittedName>
</protein>
<accession>A0A329M9X2</accession>
<evidence type="ECO:0000313" key="1">
    <source>
        <dbReference type="EMBL" id="RAV15936.1"/>
    </source>
</evidence>
<dbReference type="Gene3D" id="2.30.110.10">
    <property type="entry name" value="Electron Transport, Fmn-binding Protein, Chain A"/>
    <property type="match status" value="1"/>
</dbReference>
<evidence type="ECO:0000313" key="2">
    <source>
        <dbReference type="Proteomes" id="UP000250915"/>
    </source>
</evidence>
<dbReference type="AlphaFoldDB" id="A0A329M9X2"/>
<dbReference type="Proteomes" id="UP000250915">
    <property type="component" value="Unassembled WGS sequence"/>
</dbReference>
<reference evidence="1 2" key="1">
    <citation type="submission" date="2018-06" db="EMBL/GenBank/DDBJ databases">
        <title>NTM in soil in Japan.</title>
        <authorList>
            <person name="Ohya K."/>
        </authorList>
    </citation>
    <scope>NUCLEOTIDE SEQUENCE [LARGE SCALE GENOMIC DNA]</scope>
    <source>
        <strain evidence="1 2">GF28</strain>
    </source>
</reference>
<dbReference type="SUPFAM" id="SSF50475">
    <property type="entry name" value="FMN-binding split barrel"/>
    <property type="match status" value="1"/>
</dbReference>
<sequence length="131" mass="14254">MRTKKKVDLKALADALADYPYAYLITVDDAYRVHTVTVEPRLEDATLDVGLIGGRTRNNLARRADVTLLWPPAEPGGYSLIVDGNAQVTDAREETARLAVIPTRALLHRDADSPDAAKGCLHDCVVFSLPA</sequence>
<dbReference type="InterPro" id="IPR012349">
    <property type="entry name" value="Split_barrel_FMN-bd"/>
</dbReference>
<dbReference type="OrthoDB" id="8907583at2"/>
<name>A0A329M9X2_9MYCO</name>
<dbReference type="RefSeq" id="WP_112631649.1">
    <property type="nucleotide sequence ID" value="NZ_QMEV01000004.1"/>
</dbReference>
<dbReference type="EMBL" id="QMEV01000004">
    <property type="protein sequence ID" value="RAV15936.1"/>
    <property type="molecule type" value="Genomic_DNA"/>
</dbReference>